<evidence type="ECO:0000256" key="2">
    <source>
        <dbReference type="SAM" id="Phobius"/>
    </source>
</evidence>
<dbReference type="AlphaFoldDB" id="A0A1H5P944"/>
<dbReference type="Proteomes" id="UP000181980">
    <property type="component" value="Unassembled WGS sequence"/>
</dbReference>
<reference evidence="4" key="1">
    <citation type="submission" date="2016-10" db="EMBL/GenBank/DDBJ databases">
        <authorList>
            <person name="Varghese N."/>
            <person name="Submissions S."/>
        </authorList>
    </citation>
    <scope>NUCLEOTIDE SEQUENCE [LARGE SCALE GENOMIC DNA]</scope>
    <source>
        <strain evidence="4">DSM 45237</strain>
    </source>
</reference>
<organism evidence="3 4">
    <name type="scientific">Jiangella alba</name>
    <dbReference type="NCBI Taxonomy" id="561176"/>
    <lineage>
        <taxon>Bacteria</taxon>
        <taxon>Bacillati</taxon>
        <taxon>Actinomycetota</taxon>
        <taxon>Actinomycetes</taxon>
        <taxon>Jiangellales</taxon>
        <taxon>Jiangellaceae</taxon>
        <taxon>Jiangella</taxon>
    </lineage>
</organism>
<accession>A0A1H5P944</accession>
<keyword evidence="2" id="KW-1133">Transmembrane helix</keyword>
<dbReference type="STRING" id="561176.SAMN04488561_3810"/>
<dbReference type="InterPro" id="IPR025323">
    <property type="entry name" value="DUF4229"/>
</dbReference>
<dbReference type="EMBL" id="FNUC01000004">
    <property type="protein sequence ID" value="SEF09517.1"/>
    <property type="molecule type" value="Genomic_DNA"/>
</dbReference>
<keyword evidence="2" id="KW-0812">Transmembrane</keyword>
<keyword evidence="2" id="KW-0472">Membrane</keyword>
<evidence type="ECO:0000313" key="4">
    <source>
        <dbReference type="Proteomes" id="UP000181980"/>
    </source>
</evidence>
<feature type="transmembrane region" description="Helical" evidence="2">
    <location>
        <begin position="30"/>
        <end position="47"/>
    </location>
</feature>
<sequence length="100" mass="11155">MAVLRYTLLRALVFVIIAALLWLVGLRGLVLVALGLVLSGLVSFFVLRSSRDQVSIAWDRRLRTVRERTAAEDAWDDEQRAHVDADADADAEGRPPRDTP</sequence>
<dbReference type="Pfam" id="PF14012">
    <property type="entry name" value="DUF4229"/>
    <property type="match status" value="1"/>
</dbReference>
<feature type="transmembrane region" description="Helical" evidence="2">
    <location>
        <begin position="7"/>
        <end position="24"/>
    </location>
</feature>
<keyword evidence="4" id="KW-1185">Reference proteome</keyword>
<proteinExistence type="predicted"/>
<dbReference type="RefSeq" id="WP_069114902.1">
    <property type="nucleotide sequence ID" value="NZ_FNUC01000004.1"/>
</dbReference>
<evidence type="ECO:0000256" key="1">
    <source>
        <dbReference type="SAM" id="MobiDB-lite"/>
    </source>
</evidence>
<protein>
    <recommendedName>
        <fullName evidence="5">DUF4229 domain-containing protein</fullName>
    </recommendedName>
</protein>
<gene>
    <name evidence="3" type="ORF">SAMN04488561_3810</name>
</gene>
<name>A0A1H5P944_9ACTN</name>
<feature type="region of interest" description="Disordered" evidence="1">
    <location>
        <begin position="70"/>
        <end position="100"/>
    </location>
</feature>
<evidence type="ECO:0000313" key="3">
    <source>
        <dbReference type="EMBL" id="SEF09517.1"/>
    </source>
</evidence>
<evidence type="ECO:0008006" key="5">
    <source>
        <dbReference type="Google" id="ProtNLM"/>
    </source>
</evidence>
<dbReference type="OrthoDB" id="5195844at2"/>